<sequence>MTDVIPSSHLDLLTKPVFCHFTTLRSDGWPQTNPMWFSWDGVHLRLTGTTTRYKHRNILRDSRVTLCISDPEKPYRYLEVRGIVVDIADDSDGRFFAELAARYGMRMDGPPGDVADRVVYRIKPDRSSRQ</sequence>
<dbReference type="GO" id="GO:0016627">
    <property type="term" value="F:oxidoreductase activity, acting on the CH-CH group of donors"/>
    <property type="evidence" value="ECO:0007669"/>
    <property type="project" value="TreeGrafter"/>
</dbReference>
<dbReference type="Pfam" id="PF01243">
    <property type="entry name" value="PNPOx_N"/>
    <property type="match status" value="1"/>
</dbReference>
<name>A0AAD1ELY9_9MICO</name>
<evidence type="ECO:0000313" key="3">
    <source>
        <dbReference type="EMBL" id="AZZ55572.1"/>
    </source>
</evidence>
<feature type="domain" description="Pyridoxamine 5'-phosphate oxidase N-terminal" evidence="2">
    <location>
        <begin position="9"/>
        <end position="126"/>
    </location>
</feature>
<accession>A0AAD1ELY9</accession>
<dbReference type="Gene3D" id="2.30.110.10">
    <property type="entry name" value="Electron Transport, Fmn-binding Protein, Chain A"/>
    <property type="match status" value="1"/>
</dbReference>
<keyword evidence="1" id="KW-0560">Oxidoreductase</keyword>
<dbReference type="EMBL" id="CP028130">
    <property type="protein sequence ID" value="AZZ55572.1"/>
    <property type="molecule type" value="Genomic_DNA"/>
</dbReference>
<dbReference type="PANTHER" id="PTHR35176:SF6">
    <property type="entry name" value="HEME OXYGENASE HI_0854-RELATED"/>
    <property type="match status" value="1"/>
</dbReference>
<dbReference type="PANTHER" id="PTHR35176">
    <property type="entry name" value="HEME OXYGENASE HI_0854-RELATED"/>
    <property type="match status" value="1"/>
</dbReference>
<dbReference type="AlphaFoldDB" id="A0AAD1ELY9"/>
<evidence type="ECO:0000256" key="1">
    <source>
        <dbReference type="ARBA" id="ARBA00023002"/>
    </source>
</evidence>
<dbReference type="InterPro" id="IPR012349">
    <property type="entry name" value="Split_barrel_FMN-bd"/>
</dbReference>
<proteinExistence type="predicted"/>
<dbReference type="SUPFAM" id="SSF50475">
    <property type="entry name" value="FMN-binding split barrel"/>
    <property type="match status" value="1"/>
</dbReference>
<dbReference type="InterPro" id="IPR019920">
    <property type="entry name" value="F420-binding_dom_put"/>
</dbReference>
<dbReference type="RefSeq" id="WP_104264430.1">
    <property type="nucleotide sequence ID" value="NZ_CP028130.1"/>
</dbReference>
<dbReference type="GO" id="GO:0005829">
    <property type="term" value="C:cytosol"/>
    <property type="evidence" value="ECO:0007669"/>
    <property type="project" value="TreeGrafter"/>
</dbReference>
<reference evidence="3 4" key="1">
    <citation type="submission" date="2018-03" db="EMBL/GenBank/DDBJ databases">
        <title>Bacteriophage NCPPB3778 and a type I-E CRISPR drive the evolution of the US Biological Select Agent, Rathayibacter toxicus.</title>
        <authorList>
            <person name="Davis E.W.II."/>
            <person name="Tabima J.F."/>
            <person name="Weisberg A.J."/>
            <person name="Dantas Lopes L."/>
            <person name="Wiseman M.S."/>
            <person name="Wiseman M.S."/>
            <person name="Pupko T."/>
            <person name="Belcher M.S."/>
            <person name="Sechler A.J."/>
            <person name="Tancos M.A."/>
            <person name="Schroeder B.K."/>
            <person name="Murray T.D."/>
            <person name="Luster D.G."/>
            <person name="Schneider W.L."/>
            <person name="Rogers E."/>
            <person name="Andreote F.D."/>
            <person name="Grunwald N.J."/>
            <person name="Putnam M.L."/>
            <person name="Chang J.H."/>
        </authorList>
    </citation>
    <scope>NUCLEOTIDE SEQUENCE [LARGE SCALE GENOMIC DNA]</scope>
    <source>
        <strain evidence="3 4">NCCPB 2253</strain>
    </source>
</reference>
<evidence type="ECO:0000313" key="4">
    <source>
        <dbReference type="Proteomes" id="UP000283946"/>
    </source>
</evidence>
<dbReference type="GO" id="GO:0070967">
    <property type="term" value="F:coenzyme F420 binding"/>
    <property type="evidence" value="ECO:0007669"/>
    <property type="project" value="TreeGrafter"/>
</dbReference>
<dbReference type="InterPro" id="IPR011576">
    <property type="entry name" value="Pyridox_Oxase_N"/>
</dbReference>
<dbReference type="KEGG" id="ria:C7V51_06490"/>
<dbReference type="InterPro" id="IPR052019">
    <property type="entry name" value="F420H2_bilvrd_red/Heme_oxyg"/>
</dbReference>
<gene>
    <name evidence="3" type="ORF">C7V51_06490</name>
</gene>
<organism evidence="3 4">
    <name type="scientific">Rathayibacter iranicus</name>
    <dbReference type="NCBI Taxonomy" id="59737"/>
    <lineage>
        <taxon>Bacteria</taxon>
        <taxon>Bacillati</taxon>
        <taxon>Actinomycetota</taxon>
        <taxon>Actinomycetes</taxon>
        <taxon>Micrococcales</taxon>
        <taxon>Microbacteriaceae</taxon>
        <taxon>Rathayibacter</taxon>
    </lineage>
</organism>
<evidence type="ECO:0000259" key="2">
    <source>
        <dbReference type="Pfam" id="PF01243"/>
    </source>
</evidence>
<dbReference type="NCBIfam" id="TIGR03618">
    <property type="entry name" value="Rv1155_F420"/>
    <property type="match status" value="1"/>
</dbReference>
<protein>
    <submittedName>
        <fullName evidence="3">PPOX class F420-dependent oxidoreductase</fullName>
    </submittedName>
</protein>
<dbReference type="Proteomes" id="UP000283946">
    <property type="component" value="Chromosome"/>
</dbReference>